<dbReference type="PANTHER" id="PTHR35008:SF8">
    <property type="entry name" value="ALCOHOL DEHYDROGENASE CYTOCHROME C SUBUNIT"/>
    <property type="match status" value="1"/>
</dbReference>
<dbReference type="SUPFAM" id="SSF46626">
    <property type="entry name" value="Cytochrome c"/>
    <property type="match status" value="1"/>
</dbReference>
<organism evidence="6 7">
    <name type="scientific">Cupriavidus necator</name>
    <name type="common">Alcaligenes eutrophus</name>
    <name type="synonym">Ralstonia eutropha</name>
    <dbReference type="NCBI Taxonomy" id="106590"/>
    <lineage>
        <taxon>Bacteria</taxon>
        <taxon>Pseudomonadati</taxon>
        <taxon>Pseudomonadota</taxon>
        <taxon>Betaproteobacteria</taxon>
        <taxon>Burkholderiales</taxon>
        <taxon>Burkholderiaceae</taxon>
        <taxon>Cupriavidus</taxon>
    </lineage>
</organism>
<dbReference type="InterPro" id="IPR009056">
    <property type="entry name" value="Cyt_c-like_dom"/>
</dbReference>
<evidence type="ECO:0000256" key="3">
    <source>
        <dbReference type="ARBA" id="ARBA00023004"/>
    </source>
</evidence>
<dbReference type="KEGG" id="cuh:BJN34_22365"/>
<evidence type="ECO:0000256" key="4">
    <source>
        <dbReference type="PROSITE-ProRule" id="PRU00433"/>
    </source>
</evidence>
<gene>
    <name evidence="6" type="ORF">BJN34_22365</name>
</gene>
<reference evidence="7" key="1">
    <citation type="submission" date="2017-02" db="EMBL/GenBank/DDBJ databases">
        <title>Complete genome sequence of Cupriavidus necator strain NH9, a 3-chlorobenzoate degrader.</title>
        <authorList>
            <person name="Moriuchi R."/>
            <person name="Dohra H."/>
            <person name="Ogawa N."/>
        </authorList>
    </citation>
    <scope>NUCLEOTIDE SEQUENCE [LARGE SCALE GENOMIC DNA]</scope>
    <source>
        <strain evidence="7">NH9</strain>
    </source>
</reference>
<dbReference type="AlphaFoldDB" id="A0A1U9UVB3"/>
<evidence type="ECO:0000313" key="7">
    <source>
        <dbReference type="Proteomes" id="UP000189627"/>
    </source>
</evidence>
<keyword evidence="1 4" id="KW-0349">Heme</keyword>
<dbReference type="GO" id="GO:0009055">
    <property type="term" value="F:electron transfer activity"/>
    <property type="evidence" value="ECO:0007669"/>
    <property type="project" value="InterPro"/>
</dbReference>
<name>A0A1U9UVB3_CUPNE</name>
<evidence type="ECO:0000256" key="1">
    <source>
        <dbReference type="ARBA" id="ARBA00022617"/>
    </source>
</evidence>
<sequence length="204" mass="21625">MQSKVGKLHLTGGSPMFTTARCVRNVVLLCIIYSGGGQGLSIAADSVRTFGFGAPATEKDLAGFISPLPDGRGLPKGAGSAKEGKEIFQQKCAACHGVSLEGGIADRLIGGRGTLVNNDPTKAPVKTVESYWPYATTLFDYIKRAMPFNAPGSLTNNEVYALSAYILSEGKIIDSTSTLSDKTLANVRMPNRDGFIPDPRNKKP</sequence>
<feature type="domain" description="Cytochrome c" evidence="5">
    <location>
        <begin position="79"/>
        <end position="170"/>
    </location>
</feature>
<dbReference type="GO" id="GO:0020037">
    <property type="term" value="F:heme binding"/>
    <property type="evidence" value="ECO:0007669"/>
    <property type="project" value="InterPro"/>
</dbReference>
<dbReference type="Pfam" id="PF00034">
    <property type="entry name" value="Cytochrom_C"/>
    <property type="match status" value="1"/>
</dbReference>
<dbReference type="Gene3D" id="1.10.760.10">
    <property type="entry name" value="Cytochrome c-like domain"/>
    <property type="match status" value="1"/>
</dbReference>
<dbReference type="PROSITE" id="PS51007">
    <property type="entry name" value="CYTC"/>
    <property type="match status" value="1"/>
</dbReference>
<accession>A0A1U9UVB3</accession>
<dbReference type="GO" id="GO:0046872">
    <property type="term" value="F:metal ion binding"/>
    <property type="evidence" value="ECO:0007669"/>
    <property type="project" value="UniProtKB-KW"/>
</dbReference>
<keyword evidence="3 4" id="KW-0408">Iron</keyword>
<protein>
    <submittedName>
        <fullName evidence="6">Cytochrome c</fullName>
    </submittedName>
</protein>
<dbReference type="PANTHER" id="PTHR35008">
    <property type="entry name" value="BLL4482 PROTEIN-RELATED"/>
    <property type="match status" value="1"/>
</dbReference>
<dbReference type="Proteomes" id="UP000189627">
    <property type="component" value="Chromosome 2"/>
</dbReference>
<evidence type="ECO:0000259" key="5">
    <source>
        <dbReference type="PROSITE" id="PS51007"/>
    </source>
</evidence>
<evidence type="ECO:0000256" key="2">
    <source>
        <dbReference type="ARBA" id="ARBA00022723"/>
    </source>
</evidence>
<dbReference type="EMBL" id="CP017758">
    <property type="protein sequence ID" value="AQV96613.1"/>
    <property type="molecule type" value="Genomic_DNA"/>
</dbReference>
<dbReference type="InterPro" id="IPR051459">
    <property type="entry name" value="Cytochrome_c-type_DH"/>
</dbReference>
<proteinExistence type="predicted"/>
<dbReference type="InterPro" id="IPR036909">
    <property type="entry name" value="Cyt_c-like_dom_sf"/>
</dbReference>
<evidence type="ECO:0000313" key="6">
    <source>
        <dbReference type="EMBL" id="AQV96613.1"/>
    </source>
</evidence>
<keyword evidence="2 4" id="KW-0479">Metal-binding</keyword>